<proteinExistence type="predicted"/>
<dbReference type="Proteomes" id="UP000828390">
    <property type="component" value="Unassembled WGS sequence"/>
</dbReference>
<dbReference type="GO" id="GO:0000938">
    <property type="term" value="C:GARP complex"/>
    <property type="evidence" value="ECO:0007669"/>
    <property type="project" value="InterPro"/>
</dbReference>
<dbReference type="PANTHER" id="PTHR12820:SF0">
    <property type="entry name" value="VACUOLAR PROTEIN SORTING-ASSOCIATED PROTEIN 53 HOMOLOG"/>
    <property type="match status" value="1"/>
</dbReference>
<evidence type="ECO:0000313" key="2">
    <source>
        <dbReference type="Proteomes" id="UP000828390"/>
    </source>
</evidence>
<organism evidence="1 2">
    <name type="scientific">Dreissena polymorpha</name>
    <name type="common">Zebra mussel</name>
    <name type="synonym">Mytilus polymorpha</name>
    <dbReference type="NCBI Taxonomy" id="45954"/>
    <lineage>
        <taxon>Eukaryota</taxon>
        <taxon>Metazoa</taxon>
        <taxon>Spiralia</taxon>
        <taxon>Lophotrochozoa</taxon>
        <taxon>Mollusca</taxon>
        <taxon>Bivalvia</taxon>
        <taxon>Autobranchia</taxon>
        <taxon>Heteroconchia</taxon>
        <taxon>Euheterodonta</taxon>
        <taxon>Imparidentia</taxon>
        <taxon>Neoheterodontei</taxon>
        <taxon>Myida</taxon>
        <taxon>Dreissenoidea</taxon>
        <taxon>Dreissenidae</taxon>
        <taxon>Dreissena</taxon>
    </lineage>
</organism>
<dbReference type="AlphaFoldDB" id="A0A9D4ILP4"/>
<reference evidence="1" key="1">
    <citation type="journal article" date="2019" name="bioRxiv">
        <title>The Genome of the Zebra Mussel, Dreissena polymorpha: A Resource for Invasive Species Research.</title>
        <authorList>
            <person name="McCartney M.A."/>
            <person name="Auch B."/>
            <person name="Kono T."/>
            <person name="Mallez S."/>
            <person name="Zhang Y."/>
            <person name="Obille A."/>
            <person name="Becker A."/>
            <person name="Abrahante J.E."/>
            <person name="Garbe J."/>
            <person name="Badalamenti J.P."/>
            <person name="Herman A."/>
            <person name="Mangelson H."/>
            <person name="Liachko I."/>
            <person name="Sullivan S."/>
            <person name="Sone E.D."/>
            <person name="Koren S."/>
            <person name="Silverstein K.A.T."/>
            <person name="Beckman K.B."/>
            <person name="Gohl D.M."/>
        </authorList>
    </citation>
    <scope>NUCLEOTIDE SEQUENCE</scope>
    <source>
        <strain evidence="1">Duluth1</strain>
        <tissue evidence="1">Whole animal</tissue>
    </source>
</reference>
<reference evidence="1" key="2">
    <citation type="submission" date="2020-11" db="EMBL/GenBank/DDBJ databases">
        <authorList>
            <person name="McCartney M.A."/>
            <person name="Auch B."/>
            <person name="Kono T."/>
            <person name="Mallez S."/>
            <person name="Becker A."/>
            <person name="Gohl D.M."/>
            <person name="Silverstein K.A.T."/>
            <person name="Koren S."/>
            <person name="Bechman K.B."/>
            <person name="Herman A."/>
            <person name="Abrahante J.E."/>
            <person name="Garbe J."/>
        </authorList>
    </citation>
    <scope>NUCLEOTIDE SEQUENCE</scope>
    <source>
        <strain evidence="1">Duluth1</strain>
        <tissue evidence="1">Whole animal</tissue>
    </source>
</reference>
<gene>
    <name evidence="1" type="ORF">DPMN_178961</name>
</gene>
<evidence type="ECO:0000313" key="1">
    <source>
        <dbReference type="EMBL" id="KAH3777514.1"/>
    </source>
</evidence>
<dbReference type="GO" id="GO:0042147">
    <property type="term" value="P:retrograde transport, endosome to Golgi"/>
    <property type="evidence" value="ECO:0007669"/>
    <property type="project" value="InterPro"/>
</dbReference>
<dbReference type="EMBL" id="JAIWYP010000009">
    <property type="protein sequence ID" value="KAH3777514.1"/>
    <property type="molecule type" value="Genomic_DNA"/>
</dbReference>
<accession>A0A9D4ILP4</accession>
<dbReference type="PANTHER" id="PTHR12820">
    <property type="entry name" value="VACUOLAR SORTING PROTEIN 53"/>
    <property type="match status" value="1"/>
</dbReference>
<keyword evidence="2" id="KW-1185">Reference proteome</keyword>
<dbReference type="InterPro" id="IPR039766">
    <property type="entry name" value="Vps53"/>
</dbReference>
<name>A0A9D4ILP4_DREPO</name>
<sequence>MSWSSVEAVGDQSGYVTAITGHLKTALPLIRDNLSSSRKYFTQFCIKFAK</sequence>
<protein>
    <submittedName>
        <fullName evidence="1">Uncharacterized protein</fullName>
    </submittedName>
</protein>
<comment type="caution">
    <text evidence="1">The sequence shown here is derived from an EMBL/GenBank/DDBJ whole genome shotgun (WGS) entry which is preliminary data.</text>
</comment>
<dbReference type="GO" id="GO:0005829">
    <property type="term" value="C:cytosol"/>
    <property type="evidence" value="ECO:0007669"/>
    <property type="project" value="GOC"/>
</dbReference>